<dbReference type="InterPro" id="IPR051158">
    <property type="entry name" value="Metallophosphoesterase_sf"/>
</dbReference>
<sequence length="300" mass="31896">MRIVSAAALTLAVGAACVAYGTFVESAAYRVRRYDVPVLEPGSEPLRVLHFSDVHLLPWQRRRLAFVASLAGLRPDLVISTGDNLSSPDAVGAFGDALEPLLRTPGGFVFGSNDFQGPRFRNPISYVWKTSAKEAGEAAVMRPDEVREALASGGWLDLNNARGTVDVRGQTIELRGTGDAHESRDKYAQVAGPPAAGTVPLGVTHSPYSRVLDAMARDGVRLVFAGHTHGGQVCVPGYGALTSNCDLPPAQAKGLFRHETADGHSCWVHVSGGVGMSPFAPFRFACPPEVSLLTLTPRPE</sequence>
<dbReference type="GO" id="GO:0016020">
    <property type="term" value="C:membrane"/>
    <property type="evidence" value="ECO:0007669"/>
    <property type="project" value="GOC"/>
</dbReference>
<evidence type="ECO:0000313" key="2">
    <source>
        <dbReference type="EMBL" id="TBT92117.1"/>
    </source>
</evidence>
<dbReference type="PANTHER" id="PTHR31302:SF20">
    <property type="entry name" value="CONSERVED PROTEIN"/>
    <property type="match status" value="1"/>
</dbReference>
<accession>A0A4Q9KHP8</accession>
<evidence type="ECO:0000259" key="1">
    <source>
        <dbReference type="Pfam" id="PF00149"/>
    </source>
</evidence>
<dbReference type="Gene3D" id="3.60.21.10">
    <property type="match status" value="1"/>
</dbReference>
<dbReference type="InterPro" id="IPR004843">
    <property type="entry name" value="Calcineurin-like_PHP"/>
</dbReference>
<dbReference type="SUPFAM" id="SSF56300">
    <property type="entry name" value="Metallo-dependent phosphatases"/>
    <property type="match status" value="1"/>
</dbReference>
<dbReference type="AlphaFoldDB" id="A0A4Q9KHP8"/>
<dbReference type="GO" id="GO:0008758">
    <property type="term" value="F:UDP-2,3-diacylglucosamine hydrolase activity"/>
    <property type="evidence" value="ECO:0007669"/>
    <property type="project" value="TreeGrafter"/>
</dbReference>
<organism evidence="2 3">
    <name type="scientific">Propioniciclava tarda</name>
    <dbReference type="NCBI Taxonomy" id="433330"/>
    <lineage>
        <taxon>Bacteria</taxon>
        <taxon>Bacillati</taxon>
        <taxon>Actinomycetota</taxon>
        <taxon>Actinomycetes</taxon>
        <taxon>Propionibacteriales</taxon>
        <taxon>Propionibacteriaceae</taxon>
        <taxon>Propioniciclava</taxon>
    </lineage>
</organism>
<dbReference type="GO" id="GO:0009245">
    <property type="term" value="P:lipid A biosynthetic process"/>
    <property type="evidence" value="ECO:0007669"/>
    <property type="project" value="TreeGrafter"/>
</dbReference>
<protein>
    <submittedName>
        <fullName evidence="2">Metallophosphoesterase</fullName>
    </submittedName>
</protein>
<dbReference type="EMBL" id="SDMR01000023">
    <property type="protein sequence ID" value="TBT92117.1"/>
    <property type="molecule type" value="Genomic_DNA"/>
</dbReference>
<gene>
    <name evidence="2" type="ORF">ET996_13430</name>
</gene>
<feature type="domain" description="Calcineurin-like phosphoesterase" evidence="1">
    <location>
        <begin position="46"/>
        <end position="230"/>
    </location>
</feature>
<evidence type="ECO:0000313" key="3">
    <source>
        <dbReference type="Proteomes" id="UP000291933"/>
    </source>
</evidence>
<reference evidence="2 3" key="1">
    <citation type="submission" date="2019-01" db="EMBL/GenBank/DDBJ databases">
        <title>Lactibacter flavus gen. nov., sp. nov., a novel bacterium of the family Propionibacteriaceae isolated from raw milk and dairy products.</title>
        <authorList>
            <person name="Huptas C."/>
            <person name="Wenning M."/>
            <person name="Breitenwieser F."/>
            <person name="Doll E."/>
            <person name="Von Neubeck M."/>
            <person name="Busse H.-J."/>
            <person name="Scherer S."/>
        </authorList>
    </citation>
    <scope>NUCLEOTIDE SEQUENCE [LARGE SCALE GENOMIC DNA]</scope>
    <source>
        <strain evidence="3">DSM 22130 / JCM 15804 / WR061</strain>
    </source>
</reference>
<name>A0A4Q9KHP8_PROTD</name>
<dbReference type="PANTHER" id="PTHR31302">
    <property type="entry name" value="TRANSMEMBRANE PROTEIN WITH METALLOPHOSPHOESTERASE DOMAIN-RELATED"/>
    <property type="match status" value="1"/>
</dbReference>
<dbReference type="Pfam" id="PF00149">
    <property type="entry name" value="Metallophos"/>
    <property type="match status" value="1"/>
</dbReference>
<dbReference type="OrthoDB" id="9780884at2"/>
<dbReference type="Proteomes" id="UP000291933">
    <property type="component" value="Unassembled WGS sequence"/>
</dbReference>
<keyword evidence="3" id="KW-1185">Reference proteome</keyword>
<dbReference type="RefSeq" id="WP_131173074.1">
    <property type="nucleotide sequence ID" value="NZ_FXTL01000024.1"/>
</dbReference>
<dbReference type="InterPro" id="IPR029052">
    <property type="entry name" value="Metallo-depent_PP-like"/>
</dbReference>
<proteinExistence type="predicted"/>
<dbReference type="PROSITE" id="PS51257">
    <property type="entry name" value="PROKAR_LIPOPROTEIN"/>
    <property type="match status" value="1"/>
</dbReference>
<comment type="caution">
    <text evidence="2">The sequence shown here is derived from an EMBL/GenBank/DDBJ whole genome shotgun (WGS) entry which is preliminary data.</text>
</comment>